<dbReference type="InterPro" id="IPR000182">
    <property type="entry name" value="GNAT_dom"/>
</dbReference>
<dbReference type="Pfam" id="PF00583">
    <property type="entry name" value="Acetyltransf_1"/>
    <property type="match status" value="1"/>
</dbReference>
<dbReference type="GO" id="GO:0005840">
    <property type="term" value="C:ribosome"/>
    <property type="evidence" value="ECO:0007669"/>
    <property type="project" value="UniProtKB-KW"/>
</dbReference>
<gene>
    <name evidence="6" type="primary">rimI</name>
    <name evidence="6" type="ORF">L2764_12125</name>
</gene>
<dbReference type="EC" id="2.3.1.266" evidence="6"/>
<dbReference type="PANTHER" id="PTHR43420">
    <property type="entry name" value="ACETYLTRANSFERASE"/>
    <property type="match status" value="1"/>
</dbReference>
<comment type="caution">
    <text evidence="6">The sequence shown here is derived from an EMBL/GenBank/DDBJ whole genome shotgun (WGS) entry which is preliminary data.</text>
</comment>
<keyword evidence="7" id="KW-1185">Reference proteome</keyword>
<evidence type="ECO:0000256" key="3">
    <source>
        <dbReference type="ARBA" id="ARBA00022679"/>
    </source>
</evidence>
<organism evidence="6 7">
    <name type="scientific">Shewanella surugensis</name>
    <dbReference type="NCBI Taxonomy" id="212020"/>
    <lineage>
        <taxon>Bacteria</taxon>
        <taxon>Pseudomonadati</taxon>
        <taxon>Pseudomonadota</taxon>
        <taxon>Gammaproteobacteria</taxon>
        <taxon>Alteromonadales</taxon>
        <taxon>Shewanellaceae</taxon>
        <taxon>Shewanella</taxon>
    </lineage>
</organism>
<dbReference type="Gene3D" id="3.40.630.30">
    <property type="match status" value="1"/>
</dbReference>
<evidence type="ECO:0000256" key="4">
    <source>
        <dbReference type="ARBA" id="ARBA00023315"/>
    </source>
</evidence>
<evidence type="ECO:0000259" key="5">
    <source>
        <dbReference type="PROSITE" id="PS51186"/>
    </source>
</evidence>
<dbReference type="Proteomes" id="UP001203423">
    <property type="component" value="Unassembled WGS sequence"/>
</dbReference>
<name>A0ABT0LBY6_9GAMM</name>
<dbReference type="EMBL" id="JAKIKS010000042">
    <property type="protein sequence ID" value="MCL1125201.1"/>
    <property type="molecule type" value="Genomic_DNA"/>
</dbReference>
<dbReference type="GO" id="GO:0008999">
    <property type="term" value="F:protein-N-terminal-alanine acetyltransferase activity"/>
    <property type="evidence" value="ECO:0007669"/>
    <property type="project" value="UniProtKB-EC"/>
</dbReference>
<dbReference type="SUPFAM" id="SSF55729">
    <property type="entry name" value="Acyl-CoA N-acyltransferases (Nat)"/>
    <property type="match status" value="1"/>
</dbReference>
<dbReference type="InterPro" id="IPR006464">
    <property type="entry name" value="AcTrfase_RimI/Ard1"/>
</dbReference>
<sequence length="164" mass="17875">MKYNHININIKPMRRTDAPEMAALAKQAHTHPMSEQTIESCFGPLYRVSGIYADEVLAGFAITHQIFEEASLMDICIAPKSQGQGLGKALLTSVIDTVKTHDADVLLLEVRASSTGARQLYLACGFEQTGVRAGYYKTVNMSGNDQAKVGVEDAILMQLDISAR</sequence>
<feature type="domain" description="N-acetyltransferase" evidence="5">
    <location>
        <begin position="8"/>
        <end position="162"/>
    </location>
</feature>
<dbReference type="InterPro" id="IPR016181">
    <property type="entry name" value="Acyl_CoA_acyltransferase"/>
</dbReference>
<dbReference type="InterPro" id="IPR050680">
    <property type="entry name" value="YpeA/RimI_acetyltransf"/>
</dbReference>
<evidence type="ECO:0000313" key="6">
    <source>
        <dbReference type="EMBL" id="MCL1125201.1"/>
    </source>
</evidence>
<keyword evidence="6" id="KW-0689">Ribosomal protein</keyword>
<evidence type="ECO:0000256" key="2">
    <source>
        <dbReference type="ARBA" id="ARBA00022490"/>
    </source>
</evidence>
<keyword evidence="6" id="KW-0687">Ribonucleoprotein</keyword>
<dbReference type="PANTHER" id="PTHR43420:SF51">
    <property type="entry name" value="PEPTIDYL-LYSINE N-ACETYLTRANSFERASE YIAC"/>
    <property type="match status" value="1"/>
</dbReference>
<keyword evidence="4 6" id="KW-0012">Acyltransferase</keyword>
<proteinExistence type="inferred from homology"/>
<evidence type="ECO:0000313" key="7">
    <source>
        <dbReference type="Proteomes" id="UP001203423"/>
    </source>
</evidence>
<protein>
    <submittedName>
        <fullName evidence="6">Ribosomal protein S18-alanine N-acetyltransferase</fullName>
        <ecNumber evidence="6">2.3.1.266</ecNumber>
    </submittedName>
</protein>
<dbReference type="PROSITE" id="PS51186">
    <property type="entry name" value="GNAT"/>
    <property type="match status" value="1"/>
</dbReference>
<evidence type="ECO:0000256" key="1">
    <source>
        <dbReference type="ARBA" id="ARBA00005395"/>
    </source>
</evidence>
<dbReference type="RefSeq" id="WP_248940516.1">
    <property type="nucleotide sequence ID" value="NZ_JAKIKS010000042.1"/>
</dbReference>
<keyword evidence="2" id="KW-0963">Cytoplasm</keyword>
<dbReference type="CDD" id="cd04301">
    <property type="entry name" value="NAT_SF"/>
    <property type="match status" value="1"/>
</dbReference>
<dbReference type="NCBIfam" id="TIGR01575">
    <property type="entry name" value="rimI"/>
    <property type="match status" value="1"/>
</dbReference>
<reference evidence="6 7" key="1">
    <citation type="submission" date="2022-01" db="EMBL/GenBank/DDBJ databases">
        <title>Whole genome-based taxonomy of the Shewanellaceae.</title>
        <authorList>
            <person name="Martin-Rodriguez A.J."/>
        </authorList>
    </citation>
    <scope>NUCLEOTIDE SEQUENCE [LARGE SCALE GENOMIC DNA]</scope>
    <source>
        <strain evidence="6 7">DSM 17177</strain>
    </source>
</reference>
<comment type="similarity">
    <text evidence="1">Belongs to the acetyltransferase family. RimI subfamily.</text>
</comment>
<keyword evidence="3 6" id="KW-0808">Transferase</keyword>
<accession>A0ABT0LBY6</accession>